<dbReference type="AlphaFoldDB" id="A0A974S854"/>
<organism evidence="1">
    <name type="scientific">Phenylobacterium glaciei</name>
    <dbReference type="NCBI Taxonomy" id="2803784"/>
    <lineage>
        <taxon>Bacteria</taxon>
        <taxon>Pseudomonadati</taxon>
        <taxon>Pseudomonadota</taxon>
        <taxon>Alphaproteobacteria</taxon>
        <taxon>Caulobacterales</taxon>
        <taxon>Caulobacteraceae</taxon>
        <taxon>Phenylobacterium</taxon>
    </lineage>
</organism>
<proteinExistence type="predicted"/>
<sequence>MSLIFDLKDVLNAVAAEPDVSTRVETTTLLPGGGVATVSVRPAGDSFVVSDDGAARETMLSLGLADFTRGDARRAREIAQARGLSFERDTFMLQGVGPDQIGAAIAYVADATRTLVAEALEARTRRSQRDLVSRTIDRLHELLPSATVDAERELLGASTKAHRFDLVMSLPGTATRSSRR</sequence>
<evidence type="ECO:0000313" key="1">
    <source>
        <dbReference type="EMBL" id="QQZ49218.1"/>
    </source>
</evidence>
<name>A0A974S854_9CAUL</name>
<accession>A0A974S854</accession>
<gene>
    <name evidence="1" type="ORF">JKL49_19110</name>
</gene>
<dbReference type="EMBL" id="CP068570">
    <property type="protein sequence ID" value="QQZ49218.1"/>
    <property type="molecule type" value="Genomic_DNA"/>
</dbReference>
<protein>
    <submittedName>
        <fullName evidence="1">Uncharacterized protein</fullName>
    </submittedName>
</protein>
<reference evidence="1" key="1">
    <citation type="submission" date="2021-01" db="EMBL/GenBank/DDBJ databases">
        <title>Genome sequence of Phenylobacterium sp. 20VBR1 isolated from a valley glaceir, Ny-Alesund, Svalbard.</title>
        <authorList>
            <person name="Thomas F.A."/>
            <person name="Krishnan K.P."/>
            <person name="Sinha R.K."/>
        </authorList>
    </citation>
    <scope>NUCLEOTIDE SEQUENCE</scope>
    <source>
        <strain evidence="1">20VBR1</strain>
    </source>
</reference>